<dbReference type="OrthoDB" id="7206814at2"/>
<name>A0A3G9G4Z8_9CAUL</name>
<dbReference type="InterPro" id="IPR021791">
    <property type="entry name" value="Phage_TAC_11"/>
</dbReference>
<accession>A0A3G9G4Z8</accession>
<gene>
    <name evidence="1" type="ORF">EM6_1407</name>
</gene>
<dbReference type="AlphaFoldDB" id="A0A3G9G4Z8"/>
<proteinExistence type="predicted"/>
<dbReference type="Pfam" id="PF11836">
    <property type="entry name" value="Phage_TAC_11"/>
    <property type="match status" value="1"/>
</dbReference>
<dbReference type="EMBL" id="AP018827">
    <property type="protein sequence ID" value="BBF80821.1"/>
    <property type="molecule type" value="Genomic_DNA"/>
</dbReference>
<sequence length="95" mass="9691">MRCEPANTARGEVSATLGGQSVRLCVTLGALAQLEAHFGVRGFAALGQALTQMGAQDVCVVLSALALDDLPPPDAFSLSEAVVAIVAAVRAMTHD</sequence>
<evidence type="ECO:0000313" key="2">
    <source>
        <dbReference type="Proteomes" id="UP000278756"/>
    </source>
</evidence>
<protein>
    <submittedName>
        <fullName evidence="1">Uncharacterized protein</fullName>
    </submittedName>
</protein>
<dbReference type="Proteomes" id="UP000278756">
    <property type="component" value="Chromosome 1"/>
</dbReference>
<reference evidence="2" key="2">
    <citation type="journal article" date="2017" name="Plant Physiol. Biochem.">
        <title>Differential oxidative and antioxidative response of duckweed Lemna minor toward plant growth promoting/inhibiting bacteria.</title>
        <authorList>
            <person name="Ishizawa H."/>
            <person name="Kuroda M."/>
            <person name="Morikawa M."/>
            <person name="Ike M."/>
        </authorList>
    </citation>
    <scope>NUCLEOTIDE SEQUENCE [LARGE SCALE GENOMIC DNA]</scope>
    <source>
        <strain evidence="2">M6</strain>
    </source>
</reference>
<reference evidence="2" key="1">
    <citation type="journal article" date="2017" name="Biotechnol. Biofuels">
        <title>Evaluation of environmental bacterial communities as a factor affecting the growth of duckweed Lemna minor.</title>
        <authorList>
            <person name="Ishizawa H."/>
            <person name="Kuroda M."/>
            <person name="Morikawa M."/>
            <person name="Ike M."/>
        </authorList>
    </citation>
    <scope>NUCLEOTIDE SEQUENCE [LARGE SCALE GENOMIC DNA]</scope>
    <source>
        <strain evidence="2">M6</strain>
    </source>
</reference>
<organism evidence="1 2">
    <name type="scientific">Asticcacaulis excentricus</name>
    <dbReference type="NCBI Taxonomy" id="78587"/>
    <lineage>
        <taxon>Bacteria</taxon>
        <taxon>Pseudomonadati</taxon>
        <taxon>Pseudomonadota</taxon>
        <taxon>Alphaproteobacteria</taxon>
        <taxon>Caulobacterales</taxon>
        <taxon>Caulobacteraceae</taxon>
        <taxon>Asticcacaulis</taxon>
    </lineage>
</organism>
<evidence type="ECO:0000313" key="1">
    <source>
        <dbReference type="EMBL" id="BBF80821.1"/>
    </source>
</evidence>
<dbReference type="RefSeq" id="WP_126421421.1">
    <property type="nucleotide sequence ID" value="NZ_AP018827.1"/>
</dbReference>